<dbReference type="EMBL" id="LOJF01000009">
    <property type="protein sequence ID" value="KUH58628.1"/>
    <property type="molecule type" value="Genomic_DNA"/>
</dbReference>
<dbReference type="PANTHER" id="PTHR33451:SF3">
    <property type="entry name" value="MALATE-2H(+)_NA(+)-LACTATE ANTIPORTER"/>
    <property type="match status" value="1"/>
</dbReference>
<dbReference type="RefSeq" id="WP_059054777.1">
    <property type="nucleotide sequence ID" value="NZ_LOJF01000009.1"/>
</dbReference>
<evidence type="ECO:0000313" key="11">
    <source>
        <dbReference type="EMBL" id="KUH58628.1"/>
    </source>
</evidence>
<evidence type="ECO:0000256" key="1">
    <source>
        <dbReference type="ARBA" id="ARBA00004651"/>
    </source>
</evidence>
<dbReference type="AlphaFoldDB" id="A0A100YVU7"/>
<gene>
    <name evidence="11" type="ORF">AUL39_06535</name>
</gene>
<feature type="transmembrane region" description="Helical" evidence="9">
    <location>
        <begin position="244"/>
        <end position="264"/>
    </location>
</feature>
<dbReference type="InterPro" id="IPR018461">
    <property type="entry name" value="Na/H_Antiport_NhaC-like_C"/>
</dbReference>
<evidence type="ECO:0000256" key="4">
    <source>
        <dbReference type="ARBA" id="ARBA00022475"/>
    </source>
</evidence>
<feature type="domain" description="Na+/H+ antiporter NhaC-like C-terminal" evidence="10">
    <location>
        <begin position="149"/>
        <end position="425"/>
    </location>
</feature>
<keyword evidence="7 9" id="KW-0472">Membrane</keyword>
<keyword evidence="2" id="KW-0813">Transport</keyword>
<keyword evidence="4" id="KW-1003">Cell membrane</keyword>
<evidence type="ECO:0000256" key="7">
    <source>
        <dbReference type="ARBA" id="ARBA00023136"/>
    </source>
</evidence>
<sequence>MAETATLGVFAGMLVAGTAMSIPLVAILAAGLALFLAYGIRRRVRLPELLRAGASSMRSVASMLALFVVAGALAAAWRASGTIAAIVSWSSSLIQPSAAVLAAFLLCCLMSLLMGTAFGTAATMGVICMAVSHAMGANELATGGAVLAGCYFGDRCSPLSGSAILVSKLTGTSLYDNVRRMLRTGLVPFLVACVAYLAMGMQAKGGANAAGVAAALADKFSLSWLAILPAVLVVALSLAHVNVLVAMAASLGAACMVCVGVQGVSPAELPQLLVFGYHVADPAVAPLIDGGGVVSMANVTLVVAISSTYAGIFKKTGLLDGAVGLVTGFSRKSTPFIGVLATSVVSCMVACNQTLAIMLTDQLCRRTENNGSALALDLENSVVIVSPLVPWSISNVAVLSSVGAPALSIVTATFCYLLPLWTLAISVWQRRRPEFPDSRPAQLLGLTPADDVRRIRAAA</sequence>
<comment type="caution">
    <text evidence="11">The sequence shown here is derived from an EMBL/GenBank/DDBJ whole genome shotgun (WGS) entry which is preliminary data.</text>
</comment>
<dbReference type="GO" id="GO:0015297">
    <property type="term" value="F:antiporter activity"/>
    <property type="evidence" value="ECO:0007669"/>
    <property type="project" value="UniProtKB-KW"/>
</dbReference>
<keyword evidence="6 9" id="KW-1133">Transmembrane helix</keyword>
<evidence type="ECO:0000259" key="10">
    <source>
        <dbReference type="Pfam" id="PF03553"/>
    </source>
</evidence>
<dbReference type="Pfam" id="PF03553">
    <property type="entry name" value="Na_H_antiporter"/>
    <property type="match status" value="1"/>
</dbReference>
<accession>A0A100YVU7</accession>
<dbReference type="STRING" id="1299998.AUL39_06535"/>
<proteinExistence type="inferred from homology"/>
<protein>
    <submittedName>
        <fullName evidence="11">Sodium:proton antiporter</fullName>
    </submittedName>
</protein>
<organism evidence="11 12">
    <name type="scientific">Tractidigestivibacter scatoligenes</name>
    <name type="common">Olsenella scatoligenes</name>
    <dbReference type="NCBI Taxonomy" id="1299998"/>
    <lineage>
        <taxon>Bacteria</taxon>
        <taxon>Bacillati</taxon>
        <taxon>Actinomycetota</taxon>
        <taxon>Coriobacteriia</taxon>
        <taxon>Coriobacteriales</taxon>
        <taxon>Atopobiaceae</taxon>
        <taxon>Tractidigestivibacter</taxon>
    </lineage>
</organism>
<keyword evidence="12" id="KW-1185">Reference proteome</keyword>
<dbReference type="GO" id="GO:0005886">
    <property type="term" value="C:plasma membrane"/>
    <property type="evidence" value="ECO:0007669"/>
    <property type="project" value="UniProtKB-SubCell"/>
</dbReference>
<evidence type="ECO:0000256" key="3">
    <source>
        <dbReference type="ARBA" id="ARBA00022449"/>
    </source>
</evidence>
<feature type="transmembrane region" description="Helical" evidence="9">
    <location>
        <begin position="20"/>
        <end position="40"/>
    </location>
</feature>
<name>A0A100YVU7_TRASO</name>
<comment type="similarity">
    <text evidence="8">Belongs to the NhaC Na(+)/H(+) (TC 2.A.35) antiporter family.</text>
</comment>
<feature type="transmembrane region" description="Helical" evidence="9">
    <location>
        <begin position="221"/>
        <end position="239"/>
    </location>
</feature>
<dbReference type="PANTHER" id="PTHR33451">
    <property type="entry name" value="MALATE-2H(+)/NA(+)-LACTATE ANTIPORTER"/>
    <property type="match status" value="1"/>
</dbReference>
<evidence type="ECO:0000256" key="6">
    <source>
        <dbReference type="ARBA" id="ARBA00022989"/>
    </source>
</evidence>
<feature type="transmembrane region" description="Helical" evidence="9">
    <location>
        <begin position="60"/>
        <end position="79"/>
    </location>
</feature>
<evidence type="ECO:0000256" key="5">
    <source>
        <dbReference type="ARBA" id="ARBA00022692"/>
    </source>
</evidence>
<feature type="transmembrane region" description="Helical" evidence="9">
    <location>
        <begin position="405"/>
        <end position="428"/>
    </location>
</feature>
<comment type="subcellular location">
    <subcellularLocation>
        <location evidence="1">Cell membrane</location>
        <topology evidence="1">Multi-pass membrane protein</topology>
    </subcellularLocation>
</comment>
<feature type="transmembrane region" description="Helical" evidence="9">
    <location>
        <begin position="336"/>
        <end position="359"/>
    </location>
</feature>
<evidence type="ECO:0000256" key="8">
    <source>
        <dbReference type="ARBA" id="ARBA00038435"/>
    </source>
</evidence>
<dbReference type="Proteomes" id="UP000054078">
    <property type="component" value="Unassembled WGS sequence"/>
</dbReference>
<feature type="transmembrane region" description="Helical" evidence="9">
    <location>
        <begin position="99"/>
        <end position="131"/>
    </location>
</feature>
<feature type="transmembrane region" description="Helical" evidence="9">
    <location>
        <begin position="181"/>
        <end position="201"/>
    </location>
</feature>
<dbReference type="OrthoDB" id="9762978at2"/>
<evidence type="ECO:0000256" key="9">
    <source>
        <dbReference type="SAM" id="Phobius"/>
    </source>
</evidence>
<keyword evidence="5 9" id="KW-0812">Transmembrane</keyword>
<dbReference type="InterPro" id="IPR052180">
    <property type="entry name" value="NhaC_Na-H+_Antiporter"/>
</dbReference>
<keyword evidence="3" id="KW-0050">Antiport</keyword>
<evidence type="ECO:0000313" key="12">
    <source>
        <dbReference type="Proteomes" id="UP000054078"/>
    </source>
</evidence>
<reference evidence="11 12" key="1">
    <citation type="submission" date="2015-12" db="EMBL/GenBank/DDBJ databases">
        <title>Draft Genome Sequence of Olsenella scatoligenes SK9K4T; a Producer of 3-Methylindole- (skatole) and 4-Methylphenol- (p-cresol) Isolated from Pig Feces.</title>
        <authorList>
            <person name="Li X."/>
            <person name="Borg B."/>
            <person name="Canibe N."/>
        </authorList>
    </citation>
    <scope>NUCLEOTIDE SEQUENCE [LARGE SCALE GENOMIC DNA]</scope>
    <source>
        <strain evidence="11 12">SK9K4</strain>
    </source>
</reference>
<evidence type="ECO:0000256" key="2">
    <source>
        <dbReference type="ARBA" id="ARBA00022448"/>
    </source>
</evidence>